<evidence type="ECO:0000259" key="4">
    <source>
        <dbReference type="PROSITE" id="PS52035"/>
    </source>
</evidence>
<dbReference type="SUPFAM" id="SSF53187">
    <property type="entry name" value="Zn-dependent exopeptidases"/>
    <property type="match status" value="1"/>
</dbReference>
<keyword evidence="3" id="KW-0732">Signal</keyword>
<dbReference type="InterPro" id="IPR000834">
    <property type="entry name" value="Peptidase_M14"/>
</dbReference>
<dbReference type="GO" id="GO:0004181">
    <property type="term" value="F:metallocarboxypeptidase activity"/>
    <property type="evidence" value="ECO:0007669"/>
    <property type="project" value="InterPro"/>
</dbReference>
<keyword evidence="5" id="KW-0645">Protease</keyword>
<feature type="active site" description="Proton donor/acceptor" evidence="2">
    <location>
        <position position="376"/>
    </location>
</feature>
<organism evidence="5 6">
    <name type="scientific">Pseudidiomarina sediminum</name>
    <dbReference type="NCBI Taxonomy" id="431675"/>
    <lineage>
        <taxon>Bacteria</taxon>
        <taxon>Pseudomonadati</taxon>
        <taxon>Pseudomonadota</taxon>
        <taxon>Gammaproteobacteria</taxon>
        <taxon>Alteromonadales</taxon>
        <taxon>Idiomarinaceae</taxon>
        <taxon>Pseudidiomarina</taxon>
    </lineage>
</organism>
<dbReference type="InterPro" id="IPR040626">
    <property type="entry name" value="Pepdidase_M14_N"/>
</dbReference>
<evidence type="ECO:0000256" key="3">
    <source>
        <dbReference type="SAM" id="SignalP"/>
    </source>
</evidence>
<dbReference type="Gene3D" id="2.60.40.3120">
    <property type="match status" value="1"/>
</dbReference>
<dbReference type="Gene3D" id="3.40.630.10">
    <property type="entry name" value="Zn peptidases"/>
    <property type="match status" value="1"/>
</dbReference>
<evidence type="ECO:0000256" key="1">
    <source>
        <dbReference type="ARBA" id="ARBA00001947"/>
    </source>
</evidence>
<protein>
    <submittedName>
        <fullName evidence="5">Carboxypeptidase</fullName>
    </submittedName>
</protein>
<dbReference type="PANTHER" id="PTHR12756:SF11">
    <property type="entry name" value="CYTOSOLIC CARBOXYPEPTIDASE 1"/>
    <property type="match status" value="1"/>
</dbReference>
<evidence type="ECO:0000313" key="6">
    <source>
        <dbReference type="Proteomes" id="UP000287022"/>
    </source>
</evidence>
<dbReference type="Pfam" id="PF18027">
    <property type="entry name" value="Pepdidase_M14_N"/>
    <property type="match status" value="1"/>
</dbReference>
<reference evidence="6" key="1">
    <citation type="journal article" date="2018" name="Front. Microbiol.">
        <title>Genome-Based Analysis Reveals the Taxonomy and Diversity of the Family Idiomarinaceae.</title>
        <authorList>
            <person name="Liu Y."/>
            <person name="Lai Q."/>
            <person name="Shao Z."/>
        </authorList>
    </citation>
    <scope>NUCLEOTIDE SEQUENCE [LARGE SCALE GENOMIC DNA]</scope>
    <source>
        <strain evidence="6">c121</strain>
    </source>
</reference>
<keyword evidence="6" id="KW-1185">Reference proteome</keyword>
<dbReference type="STRING" id="1122124.GCA_000423165_00627"/>
<dbReference type="SMART" id="SM00631">
    <property type="entry name" value="Zn_pept"/>
    <property type="match status" value="1"/>
</dbReference>
<dbReference type="AlphaFoldDB" id="A0A432Z979"/>
<name>A0A432Z979_9GAMM</name>
<dbReference type="Proteomes" id="UP000287022">
    <property type="component" value="Unassembled WGS sequence"/>
</dbReference>
<dbReference type="InterPro" id="IPR050821">
    <property type="entry name" value="Cytosolic_carboxypeptidase"/>
</dbReference>
<sequence>MDILTTTPKRLLLCAAALAFAGVALPQQASAANSATDESCRFEQLSITTDFDMGRLDGCEKTGEHAYRIHLKPENEPINPSPWYAFRVEPTADLKPNQEVWFTLVSHNGPARYQPKISFDKHRWAPVKFATNDNRMSFSVNLKPERPLYIAGQEIIDEEVYRNWLTSLPQNDNQEVFTLGLSTEQRPLRAYQHYAGEGKPWFVMIGRQHPPEVTGAFAFIHFGTTVMLGKSDELVALREQFNILMVPLMNPDGVARGNWRHTSTGVDLNRDWRNLAEPESQHLHAFMQEKEAAGEEVFFALDFHSTHYNIYYTMPADYQLADGRGLEHPQLVKNWLAELSEAIAWEVKEKPGHNPESGVFKQYMADTYARHSVTYEVGDTTDRREIQTTAVEAARTLAQTLLDAKNSAPQ</sequence>
<comment type="cofactor">
    <cofactor evidence="1">
        <name>Zn(2+)</name>
        <dbReference type="ChEBI" id="CHEBI:29105"/>
    </cofactor>
</comment>
<dbReference type="GO" id="GO:0008270">
    <property type="term" value="F:zinc ion binding"/>
    <property type="evidence" value="ECO:0007669"/>
    <property type="project" value="InterPro"/>
</dbReference>
<dbReference type="Pfam" id="PF00246">
    <property type="entry name" value="Peptidase_M14"/>
    <property type="match status" value="1"/>
</dbReference>
<keyword evidence="5" id="KW-0121">Carboxypeptidase</keyword>
<dbReference type="CDD" id="cd06237">
    <property type="entry name" value="M14_Nna1-like"/>
    <property type="match status" value="1"/>
</dbReference>
<gene>
    <name evidence="5" type="ORF">CWI80_03855</name>
</gene>
<keyword evidence="5" id="KW-0378">Hydrolase</keyword>
<dbReference type="PROSITE" id="PS52035">
    <property type="entry name" value="PEPTIDASE_M14"/>
    <property type="match status" value="1"/>
</dbReference>
<feature type="domain" description="Peptidase M14" evidence="4">
    <location>
        <begin position="154"/>
        <end position="404"/>
    </location>
</feature>
<accession>A0A432Z979</accession>
<feature type="signal peptide" evidence="3">
    <location>
        <begin position="1"/>
        <end position="31"/>
    </location>
</feature>
<dbReference type="PANTHER" id="PTHR12756">
    <property type="entry name" value="CYTOSOLIC CARBOXYPEPTIDASE"/>
    <property type="match status" value="1"/>
</dbReference>
<proteinExistence type="inferred from homology"/>
<dbReference type="EMBL" id="PIQE01000001">
    <property type="protein sequence ID" value="RUO74484.1"/>
    <property type="molecule type" value="Genomic_DNA"/>
</dbReference>
<feature type="chain" id="PRO_5019167669" evidence="3">
    <location>
        <begin position="32"/>
        <end position="410"/>
    </location>
</feature>
<dbReference type="RefSeq" id="WP_051207076.1">
    <property type="nucleotide sequence ID" value="NZ_PIQE01000001.1"/>
</dbReference>
<dbReference type="GO" id="GO:0006508">
    <property type="term" value="P:proteolysis"/>
    <property type="evidence" value="ECO:0007669"/>
    <property type="project" value="InterPro"/>
</dbReference>
<evidence type="ECO:0000256" key="2">
    <source>
        <dbReference type="PROSITE-ProRule" id="PRU01379"/>
    </source>
</evidence>
<comment type="similarity">
    <text evidence="2">Belongs to the peptidase M14 family.</text>
</comment>
<evidence type="ECO:0000313" key="5">
    <source>
        <dbReference type="EMBL" id="RUO74484.1"/>
    </source>
</evidence>
<comment type="caution">
    <text evidence="5">The sequence shown here is derived from an EMBL/GenBank/DDBJ whole genome shotgun (WGS) entry which is preliminary data.</text>
</comment>